<dbReference type="PROSITE" id="PS50977">
    <property type="entry name" value="HTH_TETR_2"/>
    <property type="match status" value="1"/>
</dbReference>
<organism evidence="4 6">
    <name type="scientific">Clostridium septicum</name>
    <dbReference type="NCBI Taxonomy" id="1504"/>
    <lineage>
        <taxon>Bacteria</taxon>
        <taxon>Bacillati</taxon>
        <taxon>Bacillota</taxon>
        <taxon>Clostridia</taxon>
        <taxon>Eubacteriales</taxon>
        <taxon>Clostridiaceae</taxon>
        <taxon>Clostridium</taxon>
    </lineage>
</organism>
<gene>
    <name evidence="4" type="ORF">CP523_15490</name>
    <name evidence="5" type="ORF">NH397_07970</name>
</gene>
<dbReference type="EMBL" id="CP099799">
    <property type="protein sequence ID" value="USS02338.1"/>
    <property type="molecule type" value="Genomic_DNA"/>
</dbReference>
<keyword evidence="1 2" id="KW-0238">DNA-binding</keyword>
<reference evidence="5" key="2">
    <citation type="submission" date="2022-06" db="EMBL/GenBank/DDBJ databases">
        <authorList>
            <person name="Holder M.E."/>
            <person name="Ajami N.J."/>
            <person name="Petrosino J.F."/>
        </authorList>
    </citation>
    <scope>NUCLEOTIDE SEQUENCE</scope>
    <source>
        <strain evidence="5">RMA 8861</strain>
    </source>
</reference>
<name>A0A9N7JN86_CLOSE</name>
<dbReference type="PANTHER" id="PTHR43479:SF11">
    <property type="entry name" value="ACREF_ENVCD OPERON REPRESSOR-RELATED"/>
    <property type="match status" value="1"/>
</dbReference>
<accession>A0A9N7JN86</accession>
<dbReference type="Proteomes" id="UP001055437">
    <property type="component" value="Chromosome"/>
</dbReference>
<dbReference type="InterPro" id="IPR001647">
    <property type="entry name" value="HTH_TetR"/>
</dbReference>
<dbReference type="KEGG" id="csep:CP523_15490"/>
<dbReference type="InterPro" id="IPR009057">
    <property type="entry name" value="Homeodomain-like_sf"/>
</dbReference>
<evidence type="ECO:0000256" key="2">
    <source>
        <dbReference type="PROSITE-ProRule" id="PRU00335"/>
    </source>
</evidence>
<dbReference type="RefSeq" id="WP_066678717.1">
    <property type="nucleotide sequence ID" value="NZ_CABMIZ010000050.1"/>
</dbReference>
<evidence type="ECO:0000313" key="4">
    <source>
        <dbReference type="EMBL" id="AYE35723.1"/>
    </source>
</evidence>
<feature type="domain" description="HTH tetR-type" evidence="3">
    <location>
        <begin position="6"/>
        <end position="66"/>
    </location>
</feature>
<evidence type="ECO:0000313" key="7">
    <source>
        <dbReference type="Proteomes" id="UP001055437"/>
    </source>
</evidence>
<evidence type="ECO:0000256" key="1">
    <source>
        <dbReference type="ARBA" id="ARBA00023125"/>
    </source>
</evidence>
<dbReference type="GeneID" id="303562092"/>
<dbReference type="OrthoDB" id="9812993at2"/>
<dbReference type="PRINTS" id="PR00455">
    <property type="entry name" value="HTHTETR"/>
</dbReference>
<proteinExistence type="predicted"/>
<dbReference type="SUPFAM" id="SSF46689">
    <property type="entry name" value="Homeodomain-like"/>
    <property type="match status" value="1"/>
</dbReference>
<dbReference type="PANTHER" id="PTHR43479">
    <property type="entry name" value="ACREF/ENVCD OPERON REPRESSOR-RELATED"/>
    <property type="match status" value="1"/>
</dbReference>
<sequence length="183" mass="21307">MPKVIENIEEKIFDAAIKLFGERGYENVDMKAIAKESNIAVGTLYNYYSNKKDLYIRVLETSWEGTFNKIKKISNSIKNDLNKLGEIIECLYYDIKARKGLGHYFIKGNFESKDKEELNADKIVKKIVLSLYEENNTIKEKDELEVEKLVYILLCTIVLLVNKYSTEDKENVEILMKIVNNFI</sequence>
<dbReference type="AlphaFoldDB" id="A0A9N7JN86"/>
<protein>
    <submittedName>
        <fullName evidence="4">TetR/AcrR family transcriptional regulator</fullName>
    </submittedName>
</protein>
<dbReference type="EMBL" id="CP023671">
    <property type="protein sequence ID" value="AYE35723.1"/>
    <property type="molecule type" value="Genomic_DNA"/>
</dbReference>
<dbReference type="InterPro" id="IPR050624">
    <property type="entry name" value="HTH-type_Tx_Regulator"/>
</dbReference>
<dbReference type="Gene3D" id="1.10.357.10">
    <property type="entry name" value="Tetracycline Repressor, domain 2"/>
    <property type="match status" value="1"/>
</dbReference>
<reference evidence="4 6" key="1">
    <citation type="submission" date="2017-09" db="EMBL/GenBank/DDBJ databases">
        <authorList>
            <person name="Thomas P."/>
            <person name="Seyboldt C."/>
        </authorList>
    </citation>
    <scope>NUCLEOTIDE SEQUENCE [LARGE SCALE GENOMIC DNA]</scope>
    <source>
        <strain evidence="4 6">DSM 7534</strain>
    </source>
</reference>
<evidence type="ECO:0000259" key="3">
    <source>
        <dbReference type="PROSITE" id="PS50977"/>
    </source>
</evidence>
<dbReference type="Pfam" id="PF00440">
    <property type="entry name" value="TetR_N"/>
    <property type="match status" value="1"/>
</dbReference>
<feature type="DNA-binding region" description="H-T-H motif" evidence="2">
    <location>
        <begin position="29"/>
        <end position="48"/>
    </location>
</feature>
<evidence type="ECO:0000313" key="5">
    <source>
        <dbReference type="EMBL" id="USS02338.1"/>
    </source>
</evidence>
<dbReference type="GO" id="GO:0003677">
    <property type="term" value="F:DNA binding"/>
    <property type="evidence" value="ECO:0007669"/>
    <property type="project" value="UniProtKB-UniRule"/>
</dbReference>
<dbReference type="Proteomes" id="UP000280586">
    <property type="component" value="Chromosome"/>
</dbReference>
<evidence type="ECO:0000313" key="6">
    <source>
        <dbReference type="Proteomes" id="UP000280586"/>
    </source>
</evidence>
<keyword evidence="7" id="KW-1185">Reference proteome</keyword>